<keyword evidence="10" id="KW-0472">Membrane</keyword>
<proteinExistence type="predicted"/>
<sequence length="487" mass="53342">GMNNQAHGPHYYNQGFQHEEGRPPPYSPYHGMYPAPSQGPPSYADSQVPHQTINTHHDSPGVPQNTGQKKGMKKSHCKHIVSAFVCVLVVLAVIAILLWYFLYYQCLQGKLCGNGGVCLSASQWCDGVEDCPQGDDEANCLHCYGTNLILQSYSSDSQTWKPVCAEGWNDNYGKAACEQMGYKGSQYMSFTQVSAGSLASKGYMKLKPGHKPGALIQSQLIHSLMAHCFIPSSDCGVSDAAPSTRIVGGTMAARGAWPWQVSLQINGHHLCGGSIISAYWIVSAAHCFEEFSNPEIWIVYSGHVSLQAMSNRGTTVRKIISHEKYDAATSDNDIALLKLNTPLTFSREVRPVCLPNVGVNLSPERLAWITGWGAQHSHGPTTDRLMQAQVTIYSRDNCNRQEVLNGEVTKTMICAGKLQGGVDACQGDSGGPLVTKEGGLWWLVGDTSWGYGCALRNKPGVYGNVTYFIDWIYEQMKNFLYLSPQKE</sequence>
<evidence type="ECO:0000256" key="10">
    <source>
        <dbReference type="SAM" id="Phobius"/>
    </source>
</evidence>
<evidence type="ECO:0000256" key="3">
    <source>
        <dbReference type="ARBA" id="ARBA00022825"/>
    </source>
</evidence>
<dbReference type="PANTHER" id="PTHR24252">
    <property type="entry name" value="ACROSIN-RELATED"/>
    <property type="match status" value="1"/>
</dbReference>
<keyword evidence="10" id="KW-0812">Transmembrane</keyword>
<reference evidence="13" key="1">
    <citation type="submission" date="2019-06" db="EMBL/GenBank/DDBJ databases">
        <authorList>
            <consortium name="Wellcome Sanger Institute Data Sharing"/>
        </authorList>
    </citation>
    <scope>NUCLEOTIDE SEQUENCE [LARGE SCALE GENOMIC DNA]</scope>
</reference>
<feature type="compositionally biased region" description="Polar residues" evidence="9">
    <location>
        <begin position="44"/>
        <end position="54"/>
    </location>
</feature>
<dbReference type="InParanoid" id="A0A667XHG1"/>
<dbReference type="Gene3D" id="4.10.400.10">
    <property type="entry name" value="Low-density Lipoprotein Receptor"/>
    <property type="match status" value="1"/>
</dbReference>
<keyword evidence="5" id="KW-0325">Glycoprotein</keyword>
<dbReference type="PANTHER" id="PTHR24252:SF30">
    <property type="entry name" value="TRANSMEMBRANE SERINE PROTEASE 2"/>
    <property type="match status" value="1"/>
</dbReference>
<evidence type="ECO:0000259" key="12">
    <source>
        <dbReference type="PROSITE" id="PS50287"/>
    </source>
</evidence>
<evidence type="ECO:0000313" key="14">
    <source>
        <dbReference type="Proteomes" id="UP000472263"/>
    </source>
</evidence>
<dbReference type="PROSITE" id="PS00135">
    <property type="entry name" value="TRYPSIN_SER"/>
    <property type="match status" value="1"/>
</dbReference>
<dbReference type="AlphaFoldDB" id="A0A667XHG1"/>
<dbReference type="InterPro" id="IPR001314">
    <property type="entry name" value="Peptidase_S1A"/>
</dbReference>
<evidence type="ECO:0000256" key="1">
    <source>
        <dbReference type="ARBA" id="ARBA00022670"/>
    </source>
</evidence>
<dbReference type="InterPro" id="IPR018114">
    <property type="entry name" value="TRYPSIN_HIS"/>
</dbReference>
<evidence type="ECO:0000256" key="2">
    <source>
        <dbReference type="ARBA" id="ARBA00022801"/>
    </source>
</evidence>
<organism evidence="13 14">
    <name type="scientific">Myripristis murdjan</name>
    <name type="common">pinecone soldierfish</name>
    <dbReference type="NCBI Taxonomy" id="586833"/>
    <lineage>
        <taxon>Eukaryota</taxon>
        <taxon>Metazoa</taxon>
        <taxon>Chordata</taxon>
        <taxon>Craniata</taxon>
        <taxon>Vertebrata</taxon>
        <taxon>Euteleostomi</taxon>
        <taxon>Actinopterygii</taxon>
        <taxon>Neopterygii</taxon>
        <taxon>Teleostei</taxon>
        <taxon>Neoteleostei</taxon>
        <taxon>Acanthomorphata</taxon>
        <taxon>Holocentriformes</taxon>
        <taxon>Holocentridae</taxon>
        <taxon>Myripristis</taxon>
    </lineage>
</organism>
<feature type="disulfide bond" evidence="6">
    <location>
        <begin position="125"/>
        <end position="140"/>
    </location>
</feature>
<name>A0A667XHG1_9TELE</name>
<keyword evidence="2 8" id="KW-0378">Hydrolase</keyword>
<dbReference type="Pfam" id="PF15494">
    <property type="entry name" value="SRCR_2"/>
    <property type="match status" value="1"/>
</dbReference>
<accession>A0A667XHG1</accession>
<keyword evidence="4 6" id="KW-1015">Disulfide bond</keyword>
<dbReference type="SUPFAM" id="SSF56487">
    <property type="entry name" value="SRCR-like"/>
    <property type="match status" value="1"/>
</dbReference>
<gene>
    <name evidence="13" type="primary">tmprss2</name>
</gene>
<dbReference type="GeneTree" id="ENSGT00940000155207"/>
<dbReference type="InterPro" id="IPR033116">
    <property type="entry name" value="TRYPSIN_SER"/>
</dbReference>
<dbReference type="FunFam" id="2.40.10.10:FF:000003">
    <property type="entry name" value="Transmembrane serine protease 3"/>
    <property type="match status" value="1"/>
</dbReference>
<keyword evidence="1 8" id="KW-0645">Protease</keyword>
<dbReference type="InterPro" id="IPR001254">
    <property type="entry name" value="Trypsin_dom"/>
</dbReference>
<dbReference type="CDD" id="cd00190">
    <property type="entry name" value="Tryp_SPc"/>
    <property type="match status" value="1"/>
</dbReference>
<dbReference type="SUPFAM" id="SSF50494">
    <property type="entry name" value="Trypsin-like serine proteases"/>
    <property type="match status" value="1"/>
</dbReference>
<evidence type="ECO:0000256" key="6">
    <source>
        <dbReference type="PROSITE-ProRule" id="PRU00124"/>
    </source>
</evidence>
<dbReference type="SMART" id="SM00020">
    <property type="entry name" value="Tryp_SPc"/>
    <property type="match status" value="1"/>
</dbReference>
<feature type="region of interest" description="Disordered" evidence="9">
    <location>
        <begin position="37"/>
        <end position="70"/>
    </location>
</feature>
<feature type="transmembrane region" description="Helical" evidence="10">
    <location>
        <begin position="80"/>
        <end position="102"/>
    </location>
</feature>
<dbReference type="InterPro" id="IPR009003">
    <property type="entry name" value="Peptidase_S1_PA"/>
</dbReference>
<dbReference type="GO" id="GO:0004252">
    <property type="term" value="F:serine-type endopeptidase activity"/>
    <property type="evidence" value="ECO:0007669"/>
    <property type="project" value="InterPro"/>
</dbReference>
<dbReference type="PROSITE" id="PS50240">
    <property type="entry name" value="TRYPSIN_DOM"/>
    <property type="match status" value="1"/>
</dbReference>
<dbReference type="SMART" id="SM00192">
    <property type="entry name" value="LDLa"/>
    <property type="match status" value="1"/>
</dbReference>
<dbReference type="PROSITE" id="PS00134">
    <property type="entry name" value="TRYPSIN_HIS"/>
    <property type="match status" value="1"/>
</dbReference>
<evidence type="ECO:0000256" key="9">
    <source>
        <dbReference type="SAM" id="MobiDB-lite"/>
    </source>
</evidence>
<dbReference type="InterPro" id="IPR043504">
    <property type="entry name" value="Peptidase_S1_PA_chymotrypsin"/>
</dbReference>
<dbReference type="Gene3D" id="3.10.250.10">
    <property type="entry name" value="SRCR-like domain"/>
    <property type="match status" value="1"/>
</dbReference>
<evidence type="ECO:0000256" key="7">
    <source>
        <dbReference type="PROSITE-ProRule" id="PRU00196"/>
    </source>
</evidence>
<dbReference type="GO" id="GO:0016020">
    <property type="term" value="C:membrane"/>
    <property type="evidence" value="ECO:0007669"/>
    <property type="project" value="InterPro"/>
</dbReference>
<dbReference type="PRINTS" id="PR00722">
    <property type="entry name" value="CHYMOTRYPSIN"/>
</dbReference>
<evidence type="ECO:0000256" key="8">
    <source>
        <dbReference type="RuleBase" id="RU363034"/>
    </source>
</evidence>
<dbReference type="PROSITE" id="PS50287">
    <property type="entry name" value="SRCR_2"/>
    <property type="match status" value="1"/>
</dbReference>
<feature type="disulfide bond" evidence="6">
    <location>
        <begin position="106"/>
        <end position="118"/>
    </location>
</feature>
<dbReference type="Ensembl" id="ENSMMDT00005017564.1">
    <property type="protein sequence ID" value="ENSMMDP00005017135.1"/>
    <property type="gene ID" value="ENSMMDG00005008635.1"/>
</dbReference>
<dbReference type="InterPro" id="IPR036772">
    <property type="entry name" value="SRCR-like_dom_sf"/>
</dbReference>
<dbReference type="InterPro" id="IPR001190">
    <property type="entry name" value="SRCR"/>
</dbReference>
<dbReference type="InterPro" id="IPR002172">
    <property type="entry name" value="LDrepeatLR_classA_rpt"/>
</dbReference>
<dbReference type="GO" id="GO:0006508">
    <property type="term" value="P:proteolysis"/>
    <property type="evidence" value="ECO:0007669"/>
    <property type="project" value="UniProtKB-KW"/>
</dbReference>
<feature type="domain" description="Peptidase S1" evidence="11">
    <location>
        <begin position="246"/>
        <end position="477"/>
    </location>
</feature>
<dbReference type="Proteomes" id="UP000472263">
    <property type="component" value="Chromosome 14"/>
</dbReference>
<evidence type="ECO:0000256" key="5">
    <source>
        <dbReference type="ARBA" id="ARBA00023180"/>
    </source>
</evidence>
<feature type="domain" description="SRCR" evidence="12">
    <location>
        <begin position="150"/>
        <end position="181"/>
    </location>
</feature>
<dbReference type="Gene3D" id="2.40.10.10">
    <property type="entry name" value="Trypsin-like serine proteases"/>
    <property type="match status" value="2"/>
</dbReference>
<protein>
    <submittedName>
        <fullName evidence="13">Transmembrane serine protease 2</fullName>
    </submittedName>
</protein>
<dbReference type="SUPFAM" id="SSF57424">
    <property type="entry name" value="LDL receptor-like module"/>
    <property type="match status" value="1"/>
</dbReference>
<evidence type="ECO:0000256" key="4">
    <source>
        <dbReference type="ARBA" id="ARBA00023157"/>
    </source>
</evidence>
<keyword evidence="10" id="KW-1133">Transmembrane helix</keyword>
<reference evidence="13" key="3">
    <citation type="submission" date="2025-09" db="UniProtKB">
        <authorList>
            <consortium name="Ensembl"/>
        </authorList>
    </citation>
    <scope>IDENTIFICATION</scope>
</reference>
<dbReference type="PROSITE" id="PS50068">
    <property type="entry name" value="LDLRA_2"/>
    <property type="match status" value="1"/>
</dbReference>
<dbReference type="Pfam" id="PF00089">
    <property type="entry name" value="Trypsin"/>
    <property type="match status" value="1"/>
</dbReference>
<dbReference type="InterPro" id="IPR036055">
    <property type="entry name" value="LDL_receptor-like_sf"/>
</dbReference>
<comment type="caution">
    <text evidence="7">Lacks conserved residue(s) required for the propagation of feature annotation.</text>
</comment>
<reference evidence="13" key="2">
    <citation type="submission" date="2025-08" db="UniProtKB">
        <authorList>
            <consortium name="Ensembl"/>
        </authorList>
    </citation>
    <scope>IDENTIFICATION</scope>
</reference>
<keyword evidence="14" id="KW-1185">Reference proteome</keyword>
<evidence type="ECO:0000259" key="11">
    <source>
        <dbReference type="PROSITE" id="PS50240"/>
    </source>
</evidence>
<evidence type="ECO:0000313" key="13">
    <source>
        <dbReference type="Ensembl" id="ENSMMDP00005017135.1"/>
    </source>
</evidence>
<keyword evidence="3 8" id="KW-0720">Serine protease</keyword>
<dbReference type="CDD" id="cd00112">
    <property type="entry name" value="LDLa"/>
    <property type="match status" value="1"/>
</dbReference>